<dbReference type="Gene3D" id="3.30.750.70">
    <property type="entry name" value="4-hydroxybutyrate coenzyme like domains"/>
    <property type="match status" value="1"/>
</dbReference>
<accession>C0GK20</accession>
<dbReference type="Gene3D" id="3.40.1080.20">
    <property type="entry name" value="Acetyl-CoA hydrolase/transferase C-terminal domain"/>
    <property type="match status" value="1"/>
</dbReference>
<keyword evidence="5" id="KW-0378">Hydrolase</keyword>
<dbReference type="PANTHER" id="PTHR21432">
    <property type="entry name" value="ACETYL-COA HYDROLASE-RELATED"/>
    <property type="match status" value="1"/>
</dbReference>
<dbReference type="GO" id="GO:0008775">
    <property type="term" value="F:acetate CoA-transferase activity"/>
    <property type="evidence" value="ECO:0007669"/>
    <property type="project" value="InterPro"/>
</dbReference>
<dbReference type="InterPro" id="IPR026888">
    <property type="entry name" value="AcetylCoA_hyd_C"/>
</dbReference>
<dbReference type="InterPro" id="IPR037171">
    <property type="entry name" value="NagB/RpiA_transferase-like"/>
</dbReference>
<evidence type="ECO:0000313" key="6">
    <source>
        <dbReference type="Proteomes" id="UP000006443"/>
    </source>
</evidence>
<dbReference type="PANTHER" id="PTHR21432:SF20">
    <property type="entry name" value="ACETYL-COA HYDROLASE"/>
    <property type="match status" value="1"/>
</dbReference>
<dbReference type="Gene3D" id="3.40.1080.10">
    <property type="entry name" value="Glutaconate Coenzyme A-transferase"/>
    <property type="match status" value="1"/>
</dbReference>
<dbReference type="InterPro" id="IPR003702">
    <property type="entry name" value="ActCoA_hydro_N"/>
</dbReference>
<dbReference type="InterPro" id="IPR038460">
    <property type="entry name" value="AcetylCoA_hyd_C_sf"/>
</dbReference>
<evidence type="ECO:0000313" key="5">
    <source>
        <dbReference type="EMBL" id="EEG76290.1"/>
    </source>
</evidence>
<dbReference type="RefSeq" id="WP_008518604.1">
    <property type="nucleotide sequence ID" value="NZ_ACJM01000020.1"/>
</dbReference>
<keyword evidence="6" id="KW-1185">Reference proteome</keyword>
<evidence type="ECO:0000259" key="4">
    <source>
        <dbReference type="Pfam" id="PF13336"/>
    </source>
</evidence>
<dbReference type="EMBL" id="ACJM01000020">
    <property type="protein sequence ID" value="EEG76290.1"/>
    <property type="molecule type" value="Genomic_DNA"/>
</dbReference>
<evidence type="ECO:0000256" key="2">
    <source>
        <dbReference type="ARBA" id="ARBA00022679"/>
    </source>
</evidence>
<feature type="domain" description="Acetyl-CoA hydrolase/transferase C-terminal" evidence="4">
    <location>
        <begin position="271"/>
        <end position="424"/>
    </location>
</feature>
<dbReference type="SUPFAM" id="SSF100950">
    <property type="entry name" value="NagB/RpiA/CoA transferase-like"/>
    <property type="match status" value="2"/>
</dbReference>
<dbReference type="AlphaFoldDB" id="C0GK20"/>
<dbReference type="GO" id="GO:0016787">
    <property type="term" value="F:hydrolase activity"/>
    <property type="evidence" value="ECO:0007669"/>
    <property type="project" value="UniProtKB-KW"/>
</dbReference>
<dbReference type="Pfam" id="PF13336">
    <property type="entry name" value="AcetylCoA_hyd_C"/>
    <property type="match status" value="1"/>
</dbReference>
<comment type="similarity">
    <text evidence="1">Belongs to the acetyl-CoA hydrolase/transferase family.</text>
</comment>
<dbReference type="OrthoDB" id="9801795at2"/>
<dbReference type="Proteomes" id="UP000006443">
    <property type="component" value="Unassembled WGS sequence"/>
</dbReference>
<keyword evidence="2 5" id="KW-0808">Transferase</keyword>
<evidence type="ECO:0000256" key="1">
    <source>
        <dbReference type="ARBA" id="ARBA00009632"/>
    </source>
</evidence>
<dbReference type="InterPro" id="IPR046433">
    <property type="entry name" value="ActCoA_hydro"/>
</dbReference>
<proteinExistence type="inferred from homology"/>
<feature type="domain" description="Acetyl-CoA hydrolase/transferase N-terminal" evidence="3">
    <location>
        <begin position="5"/>
        <end position="184"/>
    </location>
</feature>
<reference evidence="5 6" key="1">
    <citation type="submission" date="2009-02" db="EMBL/GenBank/DDBJ databases">
        <title>Sequencing of the draft genome and assembly of Dethiobacter alkaliphilus AHT 1.</title>
        <authorList>
            <consortium name="US DOE Joint Genome Institute (JGI-PGF)"/>
            <person name="Lucas S."/>
            <person name="Copeland A."/>
            <person name="Lapidus A."/>
            <person name="Glavina del Rio T."/>
            <person name="Dalin E."/>
            <person name="Tice H."/>
            <person name="Bruce D."/>
            <person name="Goodwin L."/>
            <person name="Pitluck S."/>
            <person name="Larimer F."/>
            <person name="Land M.L."/>
            <person name="Hauser L."/>
            <person name="Muyzer G."/>
        </authorList>
    </citation>
    <scope>NUCLEOTIDE SEQUENCE [LARGE SCALE GENOMIC DNA]</scope>
    <source>
        <strain evidence="5 6">AHT 1</strain>
    </source>
</reference>
<dbReference type="STRING" id="555088.DealDRAFT_2829"/>
<organism evidence="5 6">
    <name type="scientific">Dethiobacter alkaliphilus AHT 1</name>
    <dbReference type="NCBI Taxonomy" id="555088"/>
    <lineage>
        <taxon>Bacteria</taxon>
        <taxon>Bacillati</taxon>
        <taxon>Bacillota</taxon>
        <taxon>Dethiobacteria</taxon>
        <taxon>Dethiobacterales</taxon>
        <taxon>Dethiobacteraceae</taxon>
        <taxon>Dethiobacter</taxon>
    </lineage>
</organism>
<comment type="caution">
    <text evidence="5">The sequence shown here is derived from an EMBL/GenBank/DDBJ whole genome shotgun (WGS) entry which is preliminary data.</text>
</comment>
<evidence type="ECO:0000259" key="3">
    <source>
        <dbReference type="Pfam" id="PF02550"/>
    </source>
</evidence>
<name>C0GK20_DETAL</name>
<gene>
    <name evidence="5" type="ORF">DealDRAFT_2829</name>
</gene>
<protein>
    <submittedName>
        <fullName evidence="5">Acetyl-CoA hydrolase/transferase</fullName>
    </submittedName>
</protein>
<dbReference type="eggNOG" id="COG0427">
    <property type="taxonomic scope" value="Bacteria"/>
</dbReference>
<dbReference type="Pfam" id="PF02550">
    <property type="entry name" value="AcetylCoA_hydro"/>
    <property type="match status" value="1"/>
</dbReference>
<dbReference type="GO" id="GO:0006083">
    <property type="term" value="P:acetate metabolic process"/>
    <property type="evidence" value="ECO:0007669"/>
    <property type="project" value="InterPro"/>
</dbReference>
<sequence length="430" mass="47347">MNRFQEMYKEKLATAEEAVQIIESGDDIWFPVGGGEPQLLPQALVDRREDLQDVKVNQILPLKPTMFKEEYAPHVKHYSWFCSGASRQAINEGWGEFFPNYFHEVPRLLLNYRKANVVMMTVSPMDKHGYFSMSLGIDYTKAALQKAEKVIVEVNPNAPRSLGNSFIHVSQINHVVECDDPMPTLAIPPTTELEETIGKYVAELIDDGSTLQIGVGGIPNAVAKALLSKKDLGIHTEMIVDGMVDLLESGAVNNSKKTFHPGKILGTFALGTKRLYDFMDDNPIVEMHPVSYTNDPYNIGKNDNMIAINASIEVDLTGQCCSESMGCRQFSGTGGQADFFRGANISKGGKGFVTLASTAKGGTISRIVPKLSHGAVVTTSRNDVDHVVTEYGVAKLRGKSIRERALALIQIAHPDFRDELKEEAQKMALL</sequence>